<evidence type="ECO:0000313" key="12">
    <source>
        <dbReference type="Proteomes" id="UP000295388"/>
    </source>
</evidence>
<dbReference type="InterPro" id="IPR036390">
    <property type="entry name" value="WH_DNA-bd_sf"/>
</dbReference>
<evidence type="ECO:0000313" key="11">
    <source>
        <dbReference type="EMBL" id="TDO44720.1"/>
    </source>
</evidence>
<dbReference type="PRINTS" id="PR01699">
    <property type="entry name" value="ORGNOHGLYASE"/>
</dbReference>
<protein>
    <recommendedName>
        <fullName evidence="4">Alkylmercury lyase</fullName>
        <ecNumber evidence="3">4.99.1.2</ecNumber>
    </recommendedName>
    <alternativeName>
        <fullName evidence="9">Organomercurial lyase</fullName>
    </alternativeName>
</protein>
<evidence type="ECO:0000256" key="1">
    <source>
        <dbReference type="ARBA" id="ARBA00000165"/>
    </source>
</evidence>
<evidence type="ECO:0000256" key="3">
    <source>
        <dbReference type="ARBA" id="ARBA00013237"/>
    </source>
</evidence>
<dbReference type="AlphaFoldDB" id="A0A4R6K702"/>
<dbReference type="Gene3D" id="3.30.450.410">
    <property type="match status" value="1"/>
</dbReference>
<dbReference type="OrthoDB" id="7185309at2"/>
<dbReference type="GO" id="GO:0046689">
    <property type="term" value="P:response to mercury ion"/>
    <property type="evidence" value="ECO:0007669"/>
    <property type="project" value="UniProtKB-KW"/>
</dbReference>
<proteinExistence type="inferred from homology"/>
<dbReference type="Pfam" id="PF12324">
    <property type="entry name" value="HTH_15"/>
    <property type="match status" value="1"/>
</dbReference>
<dbReference type="SUPFAM" id="SSF46785">
    <property type="entry name" value="Winged helix' DNA-binding domain"/>
    <property type="match status" value="1"/>
</dbReference>
<organism evidence="11 12">
    <name type="scientific">Kribbella caucasensis</name>
    <dbReference type="NCBI Taxonomy" id="2512215"/>
    <lineage>
        <taxon>Bacteria</taxon>
        <taxon>Bacillati</taxon>
        <taxon>Actinomycetota</taxon>
        <taxon>Actinomycetes</taxon>
        <taxon>Propionibacteriales</taxon>
        <taxon>Kribbellaceae</taxon>
        <taxon>Kribbella</taxon>
    </lineage>
</organism>
<comment type="catalytic activity">
    <reaction evidence="1">
        <text>an alkylmercury + H(+) = an alkane + Hg(2+)</text>
        <dbReference type="Rhea" id="RHEA:18777"/>
        <dbReference type="ChEBI" id="CHEBI:15378"/>
        <dbReference type="ChEBI" id="CHEBI:16793"/>
        <dbReference type="ChEBI" id="CHEBI:18310"/>
        <dbReference type="ChEBI" id="CHEBI:83725"/>
        <dbReference type="EC" id="4.99.1.2"/>
    </reaction>
</comment>
<dbReference type="EC" id="4.99.1.2" evidence="3"/>
<evidence type="ECO:0000256" key="9">
    <source>
        <dbReference type="ARBA" id="ARBA00031271"/>
    </source>
</evidence>
<sequence>MTTQAAEAQHLVKLMRAQFGLPDLMLHLTRLLAVGQPVTVDEVAAAGGWTVDQLRTELARHPSVEWDDDGRIAGFGLTLRATRHRFTFDDRTVYAFCATDTFEFPVILGRPGVVESVCPATGQTIRVELAPDRVLSVDPPQAVVTKIRPDHPVDDVRAEICDLGSFFASPQAAGDWLTHHPDGAIAPVHEDFEITRQAITQLGWAAK</sequence>
<keyword evidence="7 11" id="KW-0456">Lyase</keyword>
<reference evidence="11 12" key="1">
    <citation type="submission" date="2019-03" db="EMBL/GenBank/DDBJ databases">
        <title>Genomic Encyclopedia of Type Strains, Phase III (KMG-III): the genomes of soil and plant-associated and newly described type strains.</title>
        <authorList>
            <person name="Whitman W."/>
        </authorList>
    </citation>
    <scope>NUCLEOTIDE SEQUENCE [LARGE SCALE GENOMIC DNA]</scope>
    <source>
        <strain evidence="11 12">VKM Ac-2527</strain>
    </source>
</reference>
<dbReference type="InterPro" id="IPR004927">
    <property type="entry name" value="MerB"/>
</dbReference>
<dbReference type="EMBL" id="SNWQ01000015">
    <property type="protein sequence ID" value="TDO44720.1"/>
    <property type="molecule type" value="Genomic_DNA"/>
</dbReference>
<comment type="function">
    <text evidence="8">Cleaves the carbon-mercury bond of organomercurials such as phenylmercuric acetate. One product is Hg(2+), which is subsequently detoxified by the mercuric reductase.</text>
</comment>
<accession>A0A4R6K702</accession>
<dbReference type="InterPro" id="IPR053717">
    <property type="entry name" value="MerB_lyase_sf"/>
</dbReference>
<keyword evidence="5" id="KW-0475">Mercuric resistance</keyword>
<gene>
    <name evidence="11" type="ORF">EV643_115222</name>
</gene>
<keyword evidence="12" id="KW-1185">Reference proteome</keyword>
<evidence type="ECO:0000256" key="2">
    <source>
        <dbReference type="ARBA" id="ARBA00009443"/>
    </source>
</evidence>
<evidence type="ECO:0000259" key="10">
    <source>
        <dbReference type="Pfam" id="PF12324"/>
    </source>
</evidence>
<dbReference type="Proteomes" id="UP000295388">
    <property type="component" value="Unassembled WGS sequence"/>
</dbReference>
<feature type="domain" description="Alkylmercury lyase helix-turn-helix" evidence="10">
    <location>
        <begin position="22"/>
        <end position="76"/>
    </location>
</feature>
<dbReference type="NCBIfam" id="NF033555">
    <property type="entry name" value="lyase_MerB"/>
    <property type="match status" value="1"/>
</dbReference>
<dbReference type="Pfam" id="PF03243">
    <property type="entry name" value="MerB"/>
    <property type="match status" value="1"/>
</dbReference>
<dbReference type="NCBIfam" id="NF009710">
    <property type="entry name" value="PRK13239.1"/>
    <property type="match status" value="1"/>
</dbReference>
<dbReference type="SUPFAM" id="SSF160387">
    <property type="entry name" value="NosL/MerB-like"/>
    <property type="match status" value="1"/>
</dbReference>
<dbReference type="InterPro" id="IPR024259">
    <property type="entry name" value="MerB_HTH_dom"/>
</dbReference>
<dbReference type="RefSeq" id="WP_133803262.1">
    <property type="nucleotide sequence ID" value="NZ_SNWQ01000015.1"/>
</dbReference>
<evidence type="ECO:0000256" key="7">
    <source>
        <dbReference type="ARBA" id="ARBA00023239"/>
    </source>
</evidence>
<evidence type="ECO:0000256" key="8">
    <source>
        <dbReference type="ARBA" id="ARBA00025326"/>
    </source>
</evidence>
<evidence type="ECO:0000256" key="5">
    <source>
        <dbReference type="ARBA" id="ARBA00022466"/>
    </source>
</evidence>
<dbReference type="GO" id="GO:0018836">
    <property type="term" value="F:alkylmercury lyase activity"/>
    <property type="evidence" value="ECO:0007669"/>
    <property type="project" value="UniProtKB-EC"/>
</dbReference>
<keyword evidence="6" id="KW-0476">Mercury</keyword>
<evidence type="ECO:0000256" key="4">
    <source>
        <dbReference type="ARBA" id="ARBA00018180"/>
    </source>
</evidence>
<evidence type="ECO:0000256" key="6">
    <source>
        <dbReference type="ARBA" id="ARBA00022914"/>
    </source>
</evidence>
<comment type="similarity">
    <text evidence="2">Belongs to the MerB family.</text>
</comment>
<name>A0A4R6K702_9ACTN</name>
<comment type="caution">
    <text evidence="11">The sequence shown here is derived from an EMBL/GenBank/DDBJ whole genome shotgun (WGS) entry which is preliminary data.</text>
</comment>